<organism evidence="4 5">
    <name type="scientific">Candidatus Tagabacteria bacterium CG_4_8_14_3_um_filter_41_8</name>
    <dbReference type="NCBI Taxonomy" id="1975018"/>
    <lineage>
        <taxon>Bacteria</taxon>
        <taxon>Candidatus Tagaibacteriota</taxon>
    </lineage>
</organism>
<dbReference type="AlphaFoldDB" id="A0A2M8G8N6"/>
<proteinExistence type="predicted"/>
<reference evidence="5" key="1">
    <citation type="submission" date="2017-09" db="EMBL/GenBank/DDBJ databases">
        <title>Depth-based differentiation of microbial function through sediment-hosted aquifers and enrichment of novel symbionts in the deep terrestrial subsurface.</title>
        <authorList>
            <person name="Probst A.J."/>
            <person name="Ladd B."/>
            <person name="Jarett J.K."/>
            <person name="Geller-Mcgrath D.E."/>
            <person name="Sieber C.M.K."/>
            <person name="Emerson J.B."/>
            <person name="Anantharaman K."/>
            <person name="Thomas B.C."/>
            <person name="Malmstrom R."/>
            <person name="Stieglmeier M."/>
            <person name="Klingl A."/>
            <person name="Woyke T."/>
            <person name="Ryan C.M."/>
            <person name="Banfield J.F."/>
        </authorList>
    </citation>
    <scope>NUCLEOTIDE SEQUENCE [LARGE SCALE GENOMIC DNA]</scope>
</reference>
<dbReference type="Proteomes" id="UP000229041">
    <property type="component" value="Unassembled WGS sequence"/>
</dbReference>
<feature type="domain" description="Response regulatory" evidence="3">
    <location>
        <begin position="17"/>
        <end position="133"/>
    </location>
</feature>
<evidence type="ECO:0000313" key="5">
    <source>
        <dbReference type="Proteomes" id="UP000229041"/>
    </source>
</evidence>
<dbReference type="Gene3D" id="3.40.50.2300">
    <property type="match status" value="1"/>
</dbReference>
<dbReference type="EMBL" id="PFQR01000046">
    <property type="protein sequence ID" value="PJC69753.1"/>
    <property type="molecule type" value="Genomic_DNA"/>
</dbReference>
<dbReference type="GO" id="GO:0000160">
    <property type="term" value="P:phosphorelay signal transduction system"/>
    <property type="evidence" value="ECO:0007669"/>
    <property type="project" value="InterPro"/>
</dbReference>
<evidence type="ECO:0000256" key="2">
    <source>
        <dbReference type="PROSITE-ProRule" id="PRU00169"/>
    </source>
</evidence>
<accession>A0A2M8G8N6</accession>
<dbReference type="CDD" id="cd17574">
    <property type="entry name" value="REC_OmpR"/>
    <property type="match status" value="1"/>
</dbReference>
<gene>
    <name evidence="4" type="ORF">CO014_01810</name>
</gene>
<dbReference type="SMART" id="SM00448">
    <property type="entry name" value="REC"/>
    <property type="match status" value="1"/>
</dbReference>
<dbReference type="SUPFAM" id="SSF52172">
    <property type="entry name" value="CheY-like"/>
    <property type="match status" value="1"/>
</dbReference>
<keyword evidence="1 2" id="KW-0597">Phosphoprotein</keyword>
<comment type="caution">
    <text evidence="4">The sequence shown here is derived from an EMBL/GenBank/DDBJ whole genome shotgun (WGS) entry which is preliminary data.</text>
</comment>
<sequence>MPIKELKKVSGGFQKPIVLLIEDDKFLGGLLVQKLEKENFEAQIAVSAVDAFKLIEIEKPDVVLLDLVLPGMDGFQMIKEMKKNPQLSEIPVIALTNLSQKDDIDRAFASGAADYLIKSSSTPGEIVEKIRNILSQKVTT</sequence>
<dbReference type="InterPro" id="IPR001789">
    <property type="entry name" value="Sig_transdc_resp-reg_receiver"/>
</dbReference>
<protein>
    <submittedName>
        <fullName evidence="4">Response regulator</fullName>
    </submittedName>
</protein>
<dbReference type="PANTHER" id="PTHR44591">
    <property type="entry name" value="STRESS RESPONSE REGULATOR PROTEIN 1"/>
    <property type="match status" value="1"/>
</dbReference>
<evidence type="ECO:0000256" key="1">
    <source>
        <dbReference type="ARBA" id="ARBA00022553"/>
    </source>
</evidence>
<dbReference type="PROSITE" id="PS50110">
    <property type="entry name" value="RESPONSE_REGULATORY"/>
    <property type="match status" value="1"/>
</dbReference>
<dbReference type="PANTHER" id="PTHR44591:SF3">
    <property type="entry name" value="RESPONSE REGULATORY DOMAIN-CONTAINING PROTEIN"/>
    <property type="match status" value="1"/>
</dbReference>
<name>A0A2M8G8N6_9BACT</name>
<feature type="modified residue" description="4-aspartylphosphate" evidence="2">
    <location>
        <position position="66"/>
    </location>
</feature>
<dbReference type="InterPro" id="IPR011006">
    <property type="entry name" value="CheY-like_superfamily"/>
</dbReference>
<evidence type="ECO:0000259" key="3">
    <source>
        <dbReference type="PROSITE" id="PS50110"/>
    </source>
</evidence>
<dbReference type="Pfam" id="PF00072">
    <property type="entry name" value="Response_reg"/>
    <property type="match status" value="1"/>
</dbReference>
<dbReference type="InterPro" id="IPR050595">
    <property type="entry name" value="Bact_response_regulator"/>
</dbReference>
<evidence type="ECO:0000313" key="4">
    <source>
        <dbReference type="EMBL" id="PJC69753.1"/>
    </source>
</evidence>